<feature type="compositionally biased region" description="Basic and acidic residues" evidence="1">
    <location>
        <begin position="38"/>
        <end position="70"/>
    </location>
</feature>
<dbReference type="AlphaFoldDB" id="A0A0N4Y5L5"/>
<evidence type="ECO:0000313" key="3">
    <source>
        <dbReference type="Proteomes" id="UP000271162"/>
    </source>
</evidence>
<gene>
    <name evidence="2" type="ORF">NBR_LOCUS11301</name>
</gene>
<dbReference type="Proteomes" id="UP000271162">
    <property type="component" value="Unassembled WGS sequence"/>
</dbReference>
<organism evidence="4">
    <name type="scientific">Nippostrongylus brasiliensis</name>
    <name type="common">Rat hookworm</name>
    <dbReference type="NCBI Taxonomy" id="27835"/>
    <lineage>
        <taxon>Eukaryota</taxon>
        <taxon>Metazoa</taxon>
        <taxon>Ecdysozoa</taxon>
        <taxon>Nematoda</taxon>
        <taxon>Chromadorea</taxon>
        <taxon>Rhabditida</taxon>
        <taxon>Rhabditina</taxon>
        <taxon>Rhabditomorpha</taxon>
        <taxon>Strongyloidea</taxon>
        <taxon>Heligmosomidae</taxon>
        <taxon>Nippostrongylus</taxon>
    </lineage>
</organism>
<name>A0A0N4Y5L5_NIPBR</name>
<reference evidence="2 3" key="2">
    <citation type="submission" date="2018-11" db="EMBL/GenBank/DDBJ databases">
        <authorList>
            <consortium name="Pathogen Informatics"/>
        </authorList>
    </citation>
    <scope>NUCLEOTIDE SEQUENCE [LARGE SCALE GENOMIC DNA]</scope>
</reference>
<accession>A0A0N4Y5L5</accession>
<keyword evidence="3" id="KW-1185">Reference proteome</keyword>
<reference evidence="4" key="1">
    <citation type="submission" date="2017-02" db="UniProtKB">
        <authorList>
            <consortium name="WormBaseParasite"/>
        </authorList>
    </citation>
    <scope>IDENTIFICATION</scope>
</reference>
<evidence type="ECO:0000313" key="4">
    <source>
        <dbReference type="WBParaSite" id="NBR_0001130001-mRNA-1"/>
    </source>
</evidence>
<evidence type="ECO:0000313" key="2">
    <source>
        <dbReference type="EMBL" id="VDL74890.1"/>
    </source>
</evidence>
<evidence type="ECO:0000256" key="1">
    <source>
        <dbReference type="SAM" id="MobiDB-lite"/>
    </source>
</evidence>
<sequence>MLSIKDLTSRCQLIKSYKEDARMLENAAMRTPISRRGKNSDPDNDNAEKKESIDHRSDGKGGRRTLEEKPGKKKMI</sequence>
<dbReference type="EMBL" id="UYSL01020498">
    <property type="protein sequence ID" value="VDL74890.1"/>
    <property type="molecule type" value="Genomic_DNA"/>
</dbReference>
<protein>
    <submittedName>
        <fullName evidence="4">Ovule protein</fullName>
    </submittedName>
</protein>
<proteinExistence type="predicted"/>
<dbReference type="WBParaSite" id="NBR_0001130001-mRNA-1">
    <property type="protein sequence ID" value="NBR_0001130001-mRNA-1"/>
    <property type="gene ID" value="NBR_0001130001"/>
</dbReference>
<feature type="region of interest" description="Disordered" evidence="1">
    <location>
        <begin position="25"/>
        <end position="76"/>
    </location>
</feature>